<evidence type="ECO:0000256" key="6">
    <source>
        <dbReference type="PROSITE-ProRule" id="PRU00169"/>
    </source>
</evidence>
<keyword evidence="3" id="KW-0805">Transcription regulation</keyword>
<feature type="domain" description="Response regulatory" evidence="8">
    <location>
        <begin position="1"/>
        <end position="118"/>
    </location>
</feature>
<dbReference type="Pfam" id="PF00486">
    <property type="entry name" value="Trans_reg_C"/>
    <property type="match status" value="1"/>
</dbReference>
<dbReference type="Gene3D" id="3.40.50.2300">
    <property type="match status" value="1"/>
</dbReference>
<dbReference type="PANTHER" id="PTHR48111">
    <property type="entry name" value="REGULATOR OF RPOS"/>
    <property type="match status" value="1"/>
</dbReference>
<dbReference type="RefSeq" id="WP_227181064.1">
    <property type="nucleotide sequence ID" value="NZ_JAJBZT010000006.1"/>
</dbReference>
<evidence type="ECO:0000256" key="1">
    <source>
        <dbReference type="ARBA" id="ARBA00022553"/>
    </source>
</evidence>
<evidence type="ECO:0000256" key="2">
    <source>
        <dbReference type="ARBA" id="ARBA00023012"/>
    </source>
</evidence>
<evidence type="ECO:0000256" key="3">
    <source>
        <dbReference type="ARBA" id="ARBA00023015"/>
    </source>
</evidence>
<keyword evidence="2" id="KW-0902">Two-component regulatory system</keyword>
<comment type="caution">
    <text evidence="6">Lacks conserved residue(s) required for the propagation of feature annotation.</text>
</comment>
<dbReference type="PROSITE" id="PS51755">
    <property type="entry name" value="OMPR_PHOB"/>
    <property type="match status" value="1"/>
</dbReference>
<accession>A0ABS8D7U1</accession>
<evidence type="ECO:0000313" key="10">
    <source>
        <dbReference type="EMBL" id="MCB6184252.1"/>
    </source>
</evidence>
<dbReference type="InterPro" id="IPR001867">
    <property type="entry name" value="OmpR/PhoB-type_DNA-bd"/>
</dbReference>
<evidence type="ECO:0000256" key="4">
    <source>
        <dbReference type="ARBA" id="ARBA00023125"/>
    </source>
</evidence>
<keyword evidence="5" id="KW-0804">Transcription</keyword>
<evidence type="ECO:0000259" key="8">
    <source>
        <dbReference type="PROSITE" id="PS50110"/>
    </source>
</evidence>
<gene>
    <name evidence="10" type="ORF">LIN78_11925</name>
</gene>
<dbReference type="InterPro" id="IPR036388">
    <property type="entry name" value="WH-like_DNA-bd_sf"/>
</dbReference>
<evidence type="ECO:0000256" key="7">
    <source>
        <dbReference type="PROSITE-ProRule" id="PRU01091"/>
    </source>
</evidence>
<dbReference type="InterPro" id="IPR039420">
    <property type="entry name" value="WalR-like"/>
</dbReference>
<dbReference type="SMART" id="SM00862">
    <property type="entry name" value="Trans_reg_C"/>
    <property type="match status" value="1"/>
</dbReference>
<dbReference type="EMBL" id="JAJBZT010000006">
    <property type="protein sequence ID" value="MCB6184252.1"/>
    <property type="molecule type" value="Genomic_DNA"/>
</dbReference>
<evidence type="ECO:0000259" key="9">
    <source>
        <dbReference type="PROSITE" id="PS51755"/>
    </source>
</evidence>
<keyword evidence="11" id="KW-1185">Reference proteome</keyword>
<dbReference type="Gene3D" id="1.10.10.10">
    <property type="entry name" value="Winged helix-like DNA-binding domain superfamily/Winged helix DNA-binding domain"/>
    <property type="match status" value="1"/>
</dbReference>
<dbReference type="InterPro" id="IPR001789">
    <property type="entry name" value="Sig_transdc_resp-reg_receiver"/>
</dbReference>
<feature type="domain" description="OmpR/PhoB-type" evidence="9">
    <location>
        <begin position="128"/>
        <end position="227"/>
    </location>
</feature>
<protein>
    <submittedName>
        <fullName evidence="10">Response regulator transcription factor</fullName>
    </submittedName>
</protein>
<comment type="caution">
    <text evidence="10">The sequence shown here is derived from an EMBL/GenBank/DDBJ whole genome shotgun (WGS) entry which is preliminary data.</text>
</comment>
<dbReference type="PROSITE" id="PS50110">
    <property type="entry name" value="RESPONSE_REGULATORY"/>
    <property type="match status" value="1"/>
</dbReference>
<dbReference type="CDD" id="cd00383">
    <property type="entry name" value="trans_reg_C"/>
    <property type="match status" value="1"/>
</dbReference>
<dbReference type="PANTHER" id="PTHR48111:SF1">
    <property type="entry name" value="TWO-COMPONENT RESPONSE REGULATOR ORR33"/>
    <property type="match status" value="1"/>
</dbReference>
<reference evidence="10" key="1">
    <citation type="submission" date="2021-10" db="EMBL/GenBank/DDBJ databases">
        <title>The complete genome sequence of Leeia sp. TBRC 13508.</title>
        <authorList>
            <person name="Charoenyingcharoen P."/>
            <person name="Yukphan P."/>
        </authorList>
    </citation>
    <scope>NUCLEOTIDE SEQUENCE</scope>
    <source>
        <strain evidence="10">TBRC 13508</strain>
    </source>
</reference>
<dbReference type="Proteomes" id="UP001165395">
    <property type="component" value="Unassembled WGS sequence"/>
</dbReference>
<name>A0ABS8D7U1_9NEIS</name>
<dbReference type="SUPFAM" id="SSF52172">
    <property type="entry name" value="CheY-like"/>
    <property type="match status" value="1"/>
</dbReference>
<keyword evidence="4 7" id="KW-0238">DNA-binding</keyword>
<keyword evidence="1" id="KW-0597">Phosphoprotein</keyword>
<evidence type="ECO:0000256" key="5">
    <source>
        <dbReference type="ARBA" id="ARBA00023163"/>
    </source>
</evidence>
<dbReference type="InterPro" id="IPR011006">
    <property type="entry name" value="CheY-like_superfamily"/>
</dbReference>
<organism evidence="10 11">
    <name type="scientific">Leeia speluncae</name>
    <dbReference type="NCBI Taxonomy" id="2884804"/>
    <lineage>
        <taxon>Bacteria</taxon>
        <taxon>Pseudomonadati</taxon>
        <taxon>Pseudomonadota</taxon>
        <taxon>Betaproteobacteria</taxon>
        <taxon>Neisseriales</taxon>
        <taxon>Leeiaceae</taxon>
        <taxon>Leeia</taxon>
    </lineage>
</organism>
<sequence length="228" mass="26178">MRIAILQFGDQCLNDLKALLADHVELIEVFRGQADCSRSLLFANSFEIILLAVCSNQHPSLDLLRSMRQQSMNFSPVIVITPLVDPEIAVKFLEAGADDVVKAPFHRGELLMRIKVLHRRSHHYQFQEKDFVFGDYQFSAKSSFAKINEKIVPLTKKEFDLALIFFRNVGKSISRDYIGKRIWGVESSEDSRTIDAHISRLRQKLHIGSAHNLRLKSVYNYGYRLEAI</sequence>
<proteinExistence type="predicted"/>
<dbReference type="SUPFAM" id="SSF46894">
    <property type="entry name" value="C-terminal effector domain of the bipartite response regulators"/>
    <property type="match status" value="1"/>
</dbReference>
<evidence type="ECO:0000313" key="11">
    <source>
        <dbReference type="Proteomes" id="UP001165395"/>
    </source>
</evidence>
<dbReference type="InterPro" id="IPR016032">
    <property type="entry name" value="Sig_transdc_resp-reg_C-effctor"/>
</dbReference>
<feature type="DNA-binding region" description="OmpR/PhoB-type" evidence="7">
    <location>
        <begin position="128"/>
        <end position="227"/>
    </location>
</feature>